<dbReference type="EMBL" id="FOAA01000005">
    <property type="protein sequence ID" value="SEK81912.1"/>
    <property type="molecule type" value="Genomic_DNA"/>
</dbReference>
<dbReference type="Gene3D" id="3.20.20.80">
    <property type="entry name" value="Glycosidases"/>
    <property type="match status" value="4"/>
</dbReference>
<gene>
    <name evidence="2" type="ORF">SAMN05444515_105138</name>
</gene>
<dbReference type="GO" id="GO:0005992">
    <property type="term" value="P:trehalose biosynthetic process"/>
    <property type="evidence" value="ECO:0007669"/>
    <property type="project" value="TreeGrafter"/>
</dbReference>
<dbReference type="PANTHER" id="PTHR10357:SF216">
    <property type="entry name" value="MALTOOLIGOSYL TREHALOSE SYNTHASE-RELATED"/>
    <property type="match status" value="1"/>
</dbReference>
<dbReference type="GO" id="GO:0047470">
    <property type="term" value="F:(1,4)-alpha-D-glucan 1-alpha-D-glucosylmutase activity"/>
    <property type="evidence" value="ECO:0007669"/>
    <property type="project" value="TreeGrafter"/>
</dbReference>
<dbReference type="GO" id="GO:0030980">
    <property type="term" value="P:alpha-glucan catabolic process"/>
    <property type="evidence" value="ECO:0007669"/>
    <property type="project" value="TreeGrafter"/>
</dbReference>
<sequence>MDTIPVATYRLQLRPEFTLDDAAAQVPYLARLGISHVYLSPCLQATPGSTHGYDVVDPSRVNAELGGEPARQRLCQALEAHGMGQVLDIVPNHMAVAGDQNPWWWDVLENGPASRYAPYFDVDWEASEERWPNKVLLPVLGDHYGRILENGELKVRFHEGHFTLRYHEHSFPLDPWSLAGILGGAHQDSGSELLGFLAESCARLPRPGSTTGGQRERRHRDKAVIHQLLAGTCRDEPHAQAAILARVERINQDPDALDALIEHQNYRLAWWRTADRDLGYRRFFDIKDLAGLRVEDQEVFEAIHQLPLRWYQEGSVQGLRIDHPDGLRDPAQYFQRLAQACPGAWVVAEKILEPGEQLPEDWPIAGTTGYDFLNRVQGLFVDPDGEAPLTTLWEALTGETAPLEDQVYQAKRQVLQDLLGSELNRLTSLFVSICEGQRRHRDYTRHQLQQVLLEAASCFPVYRSYLRAGEPVHPTDRAHIHQALSRVKARRPDLDPELLAFLETLLTLAREGHRETELALRFQQLTGPAMAKGVEDTVFYRYHRLIALNEVGGDPGQFGLSPEDFHGACAEAHRRHPQAMLATSTHDTKRSEDVRARLCLLSQVPEAWAEAVRGLWAHNARHRSSQGPDPAVEYLYYQALVGVWPGVADEEVVKGLLPRLQGFMEKAAREAKVHTSWTHNNPEYEQAVQHFVEATLGDDTFLQQLQAFAAPLIEPGRVNSLAQTLIKLTTPGVPDIYQGTELWDLSLVDPDNRRPVDFAERQAWLEVCKAGPAPERILEDMEAGLPKLWVIHRTLALRGQHPHWFDERAGYHPLQATGDPRQAAVAYRRGPDPGEGGQAEGVVVIVPRLTLRLGGDWSDTRLTLPRGRWHHWLTGDTLEGGEHPVADLLARFPVALLASAPPPAPEQNRDSS</sequence>
<dbReference type="InterPro" id="IPR017853">
    <property type="entry name" value="GH"/>
</dbReference>
<dbReference type="Proteomes" id="UP000199256">
    <property type="component" value="Unassembled WGS sequence"/>
</dbReference>
<feature type="domain" description="Glycosyl hydrolase family 13 catalytic" evidence="1">
    <location>
        <begin position="2"/>
        <end position="549"/>
    </location>
</feature>
<keyword evidence="3" id="KW-1185">Reference proteome</keyword>
<dbReference type="SUPFAM" id="SSF51445">
    <property type="entry name" value="(Trans)glycosidases"/>
    <property type="match status" value="1"/>
</dbReference>
<evidence type="ECO:0000313" key="2">
    <source>
        <dbReference type="EMBL" id="SEK81912.1"/>
    </source>
</evidence>
<dbReference type="SMART" id="SM00642">
    <property type="entry name" value="Aamy"/>
    <property type="match status" value="1"/>
</dbReference>
<proteinExistence type="predicted"/>
<dbReference type="InterPro" id="IPR012767">
    <property type="entry name" value="Trehalose_TreY"/>
</dbReference>
<dbReference type="AlphaFoldDB" id="A0A1H7K569"/>
<reference evidence="3" key="1">
    <citation type="submission" date="2016-10" db="EMBL/GenBank/DDBJ databases">
        <authorList>
            <person name="Varghese N."/>
            <person name="Submissions S."/>
        </authorList>
    </citation>
    <scope>NUCLEOTIDE SEQUENCE [LARGE SCALE GENOMIC DNA]</scope>
    <source>
        <strain evidence="3">DSM 241</strain>
    </source>
</reference>
<evidence type="ECO:0000259" key="1">
    <source>
        <dbReference type="SMART" id="SM00642"/>
    </source>
</evidence>
<dbReference type="InterPro" id="IPR006047">
    <property type="entry name" value="GH13_cat_dom"/>
</dbReference>
<dbReference type="Pfam" id="PF00128">
    <property type="entry name" value="Alpha-amylase"/>
    <property type="match status" value="1"/>
</dbReference>
<dbReference type="RefSeq" id="WP_090252393.1">
    <property type="nucleotide sequence ID" value="NZ_FOAA01000005.1"/>
</dbReference>
<dbReference type="OrthoDB" id="9761577at2"/>
<accession>A0A1H7K569</accession>
<dbReference type="PANTHER" id="PTHR10357">
    <property type="entry name" value="ALPHA-AMYLASE FAMILY MEMBER"/>
    <property type="match status" value="1"/>
</dbReference>
<organism evidence="2 3">
    <name type="scientific">Ectothiorhodospira marina</name>
    <dbReference type="NCBI Taxonomy" id="1396821"/>
    <lineage>
        <taxon>Bacteria</taxon>
        <taxon>Pseudomonadati</taxon>
        <taxon>Pseudomonadota</taxon>
        <taxon>Gammaproteobacteria</taxon>
        <taxon>Chromatiales</taxon>
        <taxon>Ectothiorhodospiraceae</taxon>
        <taxon>Ectothiorhodospira</taxon>
    </lineage>
</organism>
<dbReference type="NCBIfam" id="TIGR02401">
    <property type="entry name" value="trehalose_TreY"/>
    <property type="match status" value="1"/>
</dbReference>
<dbReference type="CDD" id="cd11336">
    <property type="entry name" value="AmyAc_MTSase"/>
    <property type="match status" value="1"/>
</dbReference>
<protein>
    <submittedName>
        <fullName evidence="2">(1-&gt;4)-alpha-D-glucan 1-alpha-D-glucosylmutase</fullName>
    </submittedName>
</protein>
<name>A0A1H7K569_9GAMM</name>
<dbReference type="STRING" id="1396821.SAMN05444515_105138"/>
<evidence type="ECO:0000313" key="3">
    <source>
        <dbReference type="Proteomes" id="UP000199256"/>
    </source>
</evidence>